<keyword evidence="2" id="KW-1185">Reference proteome</keyword>
<dbReference type="PROSITE" id="PS51257">
    <property type="entry name" value="PROKAR_LIPOPROTEIN"/>
    <property type="match status" value="1"/>
</dbReference>
<dbReference type="Proteomes" id="UP000887563">
    <property type="component" value="Unplaced"/>
</dbReference>
<reference evidence="3" key="1">
    <citation type="submission" date="2022-11" db="UniProtKB">
        <authorList>
            <consortium name="WormBaseParasite"/>
        </authorList>
    </citation>
    <scope>IDENTIFICATION</scope>
</reference>
<feature type="transmembrane region" description="Helical" evidence="1">
    <location>
        <begin position="88"/>
        <end position="107"/>
    </location>
</feature>
<dbReference type="AlphaFoldDB" id="A0A914M2U1"/>
<keyword evidence="1" id="KW-0472">Membrane</keyword>
<dbReference type="WBParaSite" id="Minc3s00934g19038">
    <property type="protein sequence ID" value="Minc3s00934g19038"/>
    <property type="gene ID" value="Minc3s00934g19038"/>
</dbReference>
<evidence type="ECO:0000313" key="2">
    <source>
        <dbReference type="Proteomes" id="UP000887563"/>
    </source>
</evidence>
<sequence length="108" mass="12257">MIAEKALPTKSIHTSSNCFLTITGCLQVRLWMYYHCRTTTTTDHIYHLFCSKKNFFLIFKILLEAAYTEQHDNLLVDNQNIEEGKAPFVVVEGMVATFVAVVATIVVV</sequence>
<keyword evidence="1" id="KW-0812">Transmembrane</keyword>
<accession>A0A914M2U1</accession>
<name>A0A914M2U1_MELIC</name>
<evidence type="ECO:0000256" key="1">
    <source>
        <dbReference type="SAM" id="Phobius"/>
    </source>
</evidence>
<protein>
    <submittedName>
        <fullName evidence="3">Uncharacterized protein</fullName>
    </submittedName>
</protein>
<keyword evidence="1" id="KW-1133">Transmembrane helix</keyword>
<organism evidence="2 3">
    <name type="scientific">Meloidogyne incognita</name>
    <name type="common">Southern root-knot nematode worm</name>
    <name type="synonym">Oxyuris incognita</name>
    <dbReference type="NCBI Taxonomy" id="6306"/>
    <lineage>
        <taxon>Eukaryota</taxon>
        <taxon>Metazoa</taxon>
        <taxon>Ecdysozoa</taxon>
        <taxon>Nematoda</taxon>
        <taxon>Chromadorea</taxon>
        <taxon>Rhabditida</taxon>
        <taxon>Tylenchina</taxon>
        <taxon>Tylenchomorpha</taxon>
        <taxon>Tylenchoidea</taxon>
        <taxon>Meloidogynidae</taxon>
        <taxon>Meloidogyninae</taxon>
        <taxon>Meloidogyne</taxon>
        <taxon>Meloidogyne incognita group</taxon>
    </lineage>
</organism>
<evidence type="ECO:0000313" key="3">
    <source>
        <dbReference type="WBParaSite" id="Minc3s00934g19038"/>
    </source>
</evidence>
<proteinExistence type="predicted"/>